<evidence type="ECO:0000256" key="9">
    <source>
        <dbReference type="ARBA" id="ARBA00022763"/>
    </source>
</evidence>
<dbReference type="GO" id="GO:0070987">
    <property type="term" value="P:error-free translesion synthesis"/>
    <property type="evidence" value="ECO:0007669"/>
    <property type="project" value="TreeGrafter"/>
</dbReference>
<dbReference type="Pfam" id="PF00817">
    <property type="entry name" value="IMS"/>
    <property type="match status" value="1"/>
</dbReference>
<dbReference type="EMBL" id="MCFL01000010">
    <property type="protein sequence ID" value="ORZ38105.1"/>
    <property type="molecule type" value="Genomic_DNA"/>
</dbReference>
<evidence type="ECO:0000313" key="20">
    <source>
        <dbReference type="Proteomes" id="UP000193411"/>
    </source>
</evidence>
<comment type="caution">
    <text evidence="19">The sequence shown here is derived from an EMBL/GenBank/DDBJ whole genome shotgun (WGS) entry which is preliminary data.</text>
</comment>
<dbReference type="GO" id="GO:0006281">
    <property type="term" value="P:DNA repair"/>
    <property type="evidence" value="ECO:0007669"/>
    <property type="project" value="UniProtKB-KW"/>
</dbReference>
<dbReference type="InterPro" id="IPR036775">
    <property type="entry name" value="DNA_pol_Y-fam_lit_finger_sf"/>
</dbReference>
<dbReference type="GO" id="GO:0017125">
    <property type="term" value="F:deoxycytidyl transferase activity"/>
    <property type="evidence" value="ECO:0007669"/>
    <property type="project" value="TreeGrafter"/>
</dbReference>
<feature type="compositionally biased region" description="Basic and acidic residues" evidence="16">
    <location>
        <begin position="13"/>
        <end position="23"/>
    </location>
</feature>
<evidence type="ECO:0000256" key="1">
    <source>
        <dbReference type="ARBA" id="ARBA00001946"/>
    </source>
</evidence>
<keyword evidence="6" id="KW-0808">Transferase</keyword>
<dbReference type="Gene3D" id="3.30.70.270">
    <property type="match status" value="1"/>
</dbReference>
<evidence type="ECO:0000256" key="14">
    <source>
        <dbReference type="ARBA" id="ARBA00058985"/>
    </source>
</evidence>
<dbReference type="InterPro" id="IPR038401">
    <property type="entry name" value="Rev1_C_sf"/>
</dbReference>
<feature type="domain" description="BRCT" evidence="17">
    <location>
        <begin position="30"/>
        <end position="118"/>
    </location>
</feature>
<dbReference type="PANTHER" id="PTHR45990:SF1">
    <property type="entry name" value="DNA REPAIR PROTEIN REV1"/>
    <property type="match status" value="1"/>
</dbReference>
<organism evidence="19 20">
    <name type="scientific">Catenaria anguillulae PL171</name>
    <dbReference type="NCBI Taxonomy" id="765915"/>
    <lineage>
        <taxon>Eukaryota</taxon>
        <taxon>Fungi</taxon>
        <taxon>Fungi incertae sedis</taxon>
        <taxon>Blastocladiomycota</taxon>
        <taxon>Blastocladiomycetes</taxon>
        <taxon>Blastocladiales</taxon>
        <taxon>Catenariaceae</taxon>
        <taxon>Catenaria</taxon>
    </lineage>
</organism>
<evidence type="ECO:0000256" key="3">
    <source>
        <dbReference type="ARBA" id="ARBA00010945"/>
    </source>
</evidence>
<evidence type="ECO:0000259" key="18">
    <source>
        <dbReference type="PROSITE" id="PS50173"/>
    </source>
</evidence>
<dbReference type="InterPro" id="IPR043128">
    <property type="entry name" value="Rev_trsase/Diguanyl_cyclase"/>
</dbReference>
<protein>
    <recommendedName>
        <fullName evidence="4">DNA repair protein REV1</fullName>
    </recommendedName>
    <alternativeName>
        <fullName evidence="15">Reversionless protein 1</fullName>
    </alternativeName>
</protein>
<dbReference type="OrthoDB" id="427711at2759"/>
<dbReference type="Gene3D" id="3.40.50.10190">
    <property type="entry name" value="BRCT domain"/>
    <property type="match status" value="1"/>
</dbReference>
<dbReference type="PROSITE" id="PS50173">
    <property type="entry name" value="UMUC"/>
    <property type="match status" value="1"/>
</dbReference>
<dbReference type="Gene3D" id="3.30.1490.100">
    <property type="entry name" value="DNA polymerase, Y-family, little finger domain"/>
    <property type="match status" value="1"/>
</dbReference>
<evidence type="ECO:0000256" key="13">
    <source>
        <dbReference type="ARBA" id="ARBA00023242"/>
    </source>
</evidence>
<dbReference type="GO" id="GO:0003887">
    <property type="term" value="F:DNA-directed DNA polymerase activity"/>
    <property type="evidence" value="ECO:0007669"/>
    <property type="project" value="InterPro"/>
</dbReference>
<keyword evidence="11" id="KW-0238">DNA-binding</keyword>
<evidence type="ECO:0000256" key="6">
    <source>
        <dbReference type="ARBA" id="ARBA00022679"/>
    </source>
</evidence>
<keyword evidence="8" id="KW-0479">Metal-binding</keyword>
<dbReference type="Gene3D" id="1.10.150.20">
    <property type="entry name" value="5' to 3' exonuclease, C-terminal subdomain"/>
    <property type="match status" value="1"/>
</dbReference>
<dbReference type="InterPro" id="IPR001126">
    <property type="entry name" value="UmuC"/>
</dbReference>
<dbReference type="PROSITE" id="PS50172">
    <property type="entry name" value="BRCT"/>
    <property type="match status" value="1"/>
</dbReference>
<keyword evidence="10" id="KW-0460">Magnesium</keyword>
<proteinExistence type="inferred from homology"/>
<feature type="domain" description="UmuC" evidence="18">
    <location>
        <begin position="215"/>
        <end position="326"/>
    </location>
</feature>
<dbReference type="Pfam" id="PF16589">
    <property type="entry name" value="BRCT_2"/>
    <property type="match status" value="1"/>
</dbReference>
<feature type="region of interest" description="Disordered" evidence="16">
    <location>
        <begin position="130"/>
        <end position="171"/>
    </location>
</feature>
<evidence type="ECO:0000256" key="10">
    <source>
        <dbReference type="ARBA" id="ARBA00022842"/>
    </source>
</evidence>
<dbReference type="SUPFAM" id="SSF100879">
    <property type="entry name" value="Lesion bypass DNA polymerase (Y-family), little finger domain"/>
    <property type="match status" value="1"/>
</dbReference>
<keyword evidence="20" id="KW-1185">Reference proteome</keyword>
<comment type="cofactor">
    <cofactor evidence="1">
        <name>Mg(2+)</name>
        <dbReference type="ChEBI" id="CHEBI:18420"/>
    </cofactor>
</comment>
<comment type="function">
    <text evidence="14">Deoxycytidyl transferase involved in DNA repair. Transfers a dCMP residue from dCTP to the 3'-end of a DNA primer in a template-dependent reaction. May assist in the first step in the bypass of abasic lesions by the insertion of a nucleotide opposite the lesion. Required for normal induction of mutations by physical and chemical agents. Involved in mitochondrial DNA mutagenesis.</text>
</comment>
<comment type="subcellular location">
    <subcellularLocation>
        <location evidence="2">Nucleus</location>
    </subcellularLocation>
</comment>
<evidence type="ECO:0000256" key="12">
    <source>
        <dbReference type="ARBA" id="ARBA00023204"/>
    </source>
</evidence>
<keyword evidence="5" id="KW-0237">DNA synthesis</keyword>
<keyword evidence="7" id="KW-0548">Nucleotidyltransferase</keyword>
<dbReference type="SMART" id="SM00292">
    <property type="entry name" value="BRCT"/>
    <property type="match status" value="1"/>
</dbReference>
<dbReference type="Proteomes" id="UP000193411">
    <property type="component" value="Unassembled WGS sequence"/>
</dbReference>
<gene>
    <name evidence="19" type="ORF">BCR44DRAFT_1429576</name>
</gene>
<evidence type="ECO:0000256" key="15">
    <source>
        <dbReference type="ARBA" id="ARBA00081902"/>
    </source>
</evidence>
<evidence type="ECO:0000313" key="19">
    <source>
        <dbReference type="EMBL" id="ORZ38105.1"/>
    </source>
</evidence>
<feature type="region of interest" description="Disordered" evidence="16">
    <location>
        <begin position="1"/>
        <end position="30"/>
    </location>
</feature>
<accession>A0A1Y2HU27</accession>
<sequence>MSQKRHKLYAQDALDRDPGRDDAQVGSASSSRPIFAGMSIHINGYVQEVTQQELKDLILQHGGRFDHYLSKSGTTHIVASNLTEAKKIEFRRYKVASPKWILDCVAQGKLLPWHQYSVLASAGTTLYDMGHARRPKSPKTSEPVAPAPKAAAASPPPPHAPPPKTASPNRLSVFNAATDPDSFLTSYYQNSRLSDASFQEARTLAPAPSVPHRVIFHVDMDSFFASVTLRDRPDLRTLPVAVSHSAVARDDSTSEIASCNYIARGFGVRNGMFVAQAKQLCPALVLVPYAFEQYKQATHKVYAVLMDVADNLQAVSCDEAYVDVSSRIGVPATPEKILQVANDIRARIQAAKPNGAVWWTREDFLRERSEIQVGDMPGVGRKMGRRLKEMGVETCLDVVTKVGKVKLMRELGAKVGQTLFDACEGVDTRTFGHRARQTVSGEVNYGIRFKSVQEAHTFLTKLSNEVSQRLSQIGAQTSHLTLKLMFLGHGICDSHSRSVTLPSPTDLPHLIAQHVISLLDAMAFPPADLRGIGISCTRLVGGEAEEVQGGYKQQRDGVDLRKMFGRVAAAATKGQAREQKIDGLGSSDDTHEENQDVVDKGLDRVGSHGAGSSLSCASAAGGIDWAVFNDLPPDIQAELRQQWKVGEPVRELMAKEKAGAGPAKLWKGKGKQKAQVDGHHTVAHASEITDEQVEQAFFKMWTLPSYIRAELLAEKRRDLESEAAARLVALQLTPPTVIARDTPITLDSDTDSDSGAADTRSDAKINNVLTPPTASLSTTSTSPPSLLGRSDLPSIRSLLRDWITHTAHHATETDVDTDAEFVAQYAEALVEDGWMDWAKMVVQWLKYLVDVVIVREQGPTVAGATVDVIRQLIARVEDRVQAKVRQVTHGGELMLDEW</sequence>
<feature type="compositionally biased region" description="Low complexity" evidence="16">
    <location>
        <begin position="143"/>
        <end position="153"/>
    </location>
</feature>
<dbReference type="FunFam" id="3.30.1490.100:FF:000001">
    <property type="entry name" value="DNA repair protein REV1"/>
    <property type="match status" value="1"/>
</dbReference>
<dbReference type="Gene3D" id="3.40.1170.60">
    <property type="match status" value="1"/>
</dbReference>
<dbReference type="CDD" id="cd17719">
    <property type="entry name" value="BRCT_Rev1"/>
    <property type="match status" value="1"/>
</dbReference>
<dbReference type="Pfam" id="PF21999">
    <property type="entry name" value="IMS_HHH_1"/>
    <property type="match status" value="1"/>
</dbReference>
<feature type="compositionally biased region" description="Pro residues" evidence="16">
    <location>
        <begin position="154"/>
        <end position="165"/>
    </location>
</feature>
<dbReference type="Gene3D" id="1.20.58.1280">
    <property type="entry name" value="DNA repair protein Rev1, C-terminal domain"/>
    <property type="match status" value="1"/>
</dbReference>
<comment type="similarity">
    <text evidence="3">Belongs to the DNA polymerase type-Y family.</text>
</comment>
<feature type="region of interest" description="Disordered" evidence="16">
    <location>
        <begin position="741"/>
        <end position="788"/>
    </location>
</feature>
<dbReference type="InterPro" id="IPR053848">
    <property type="entry name" value="IMS_HHH_1"/>
</dbReference>
<dbReference type="InterPro" id="IPR043502">
    <property type="entry name" value="DNA/RNA_pol_sf"/>
</dbReference>
<dbReference type="InterPro" id="IPR001357">
    <property type="entry name" value="BRCT_dom"/>
</dbReference>
<dbReference type="PANTHER" id="PTHR45990">
    <property type="entry name" value="DNA REPAIR PROTEIN REV1"/>
    <property type="match status" value="1"/>
</dbReference>
<evidence type="ECO:0000256" key="16">
    <source>
        <dbReference type="SAM" id="MobiDB-lite"/>
    </source>
</evidence>
<evidence type="ECO:0000256" key="8">
    <source>
        <dbReference type="ARBA" id="ARBA00022723"/>
    </source>
</evidence>
<dbReference type="InterPro" id="IPR036420">
    <property type="entry name" value="BRCT_dom_sf"/>
</dbReference>
<dbReference type="Gene3D" id="6.10.250.1630">
    <property type="match status" value="1"/>
</dbReference>
<keyword evidence="12" id="KW-0234">DNA repair</keyword>
<dbReference type="GO" id="GO:0005634">
    <property type="term" value="C:nucleus"/>
    <property type="evidence" value="ECO:0007669"/>
    <property type="project" value="UniProtKB-SubCell"/>
</dbReference>
<dbReference type="GO" id="GO:0042276">
    <property type="term" value="P:error-prone translesion synthesis"/>
    <property type="evidence" value="ECO:0007669"/>
    <property type="project" value="TreeGrafter"/>
</dbReference>
<name>A0A1Y2HU27_9FUNG</name>
<reference evidence="19 20" key="1">
    <citation type="submission" date="2016-07" db="EMBL/GenBank/DDBJ databases">
        <title>Pervasive Adenine N6-methylation of Active Genes in Fungi.</title>
        <authorList>
            <consortium name="DOE Joint Genome Institute"/>
            <person name="Mondo S.J."/>
            <person name="Dannebaum R.O."/>
            <person name="Kuo R.C."/>
            <person name="Labutti K."/>
            <person name="Haridas S."/>
            <person name="Kuo A."/>
            <person name="Salamov A."/>
            <person name="Ahrendt S.R."/>
            <person name="Lipzen A."/>
            <person name="Sullivan W."/>
            <person name="Andreopoulos W.B."/>
            <person name="Clum A."/>
            <person name="Lindquist E."/>
            <person name="Daum C."/>
            <person name="Ramamoorthy G.K."/>
            <person name="Gryganskyi A."/>
            <person name="Culley D."/>
            <person name="Magnuson J.K."/>
            <person name="James T.Y."/>
            <person name="O'Malley M.A."/>
            <person name="Stajich J.E."/>
            <person name="Spatafora J.W."/>
            <person name="Visel A."/>
            <person name="Grigoriev I.V."/>
        </authorList>
    </citation>
    <scope>NUCLEOTIDE SEQUENCE [LARGE SCALE GENOMIC DNA]</scope>
    <source>
        <strain evidence="19 20">PL171</strain>
    </source>
</reference>
<dbReference type="FunFam" id="3.40.50.10190:FF:000011">
    <property type="entry name" value="DNA repair protein REV1"/>
    <property type="match status" value="1"/>
</dbReference>
<dbReference type="InterPro" id="IPR017961">
    <property type="entry name" value="DNA_pol_Y-fam_little_finger"/>
</dbReference>
<keyword evidence="9" id="KW-0227">DNA damage</keyword>
<evidence type="ECO:0000256" key="11">
    <source>
        <dbReference type="ARBA" id="ARBA00023125"/>
    </source>
</evidence>
<dbReference type="SUPFAM" id="SSF52113">
    <property type="entry name" value="BRCT domain"/>
    <property type="match status" value="1"/>
</dbReference>
<evidence type="ECO:0000256" key="5">
    <source>
        <dbReference type="ARBA" id="ARBA00022634"/>
    </source>
</evidence>
<evidence type="ECO:0000256" key="4">
    <source>
        <dbReference type="ARBA" id="ARBA00020399"/>
    </source>
</evidence>
<feature type="compositionally biased region" description="Low complexity" evidence="16">
    <location>
        <begin position="741"/>
        <end position="758"/>
    </location>
</feature>
<dbReference type="STRING" id="765915.A0A1Y2HU27"/>
<evidence type="ECO:0000256" key="2">
    <source>
        <dbReference type="ARBA" id="ARBA00004123"/>
    </source>
</evidence>
<dbReference type="GO" id="GO:0046872">
    <property type="term" value="F:metal ion binding"/>
    <property type="evidence" value="ECO:0007669"/>
    <property type="project" value="UniProtKB-KW"/>
</dbReference>
<dbReference type="SUPFAM" id="SSF56672">
    <property type="entry name" value="DNA/RNA polymerases"/>
    <property type="match status" value="1"/>
</dbReference>
<feature type="compositionally biased region" description="Low complexity" evidence="16">
    <location>
        <begin position="769"/>
        <end position="787"/>
    </location>
</feature>
<dbReference type="Pfam" id="PF11799">
    <property type="entry name" value="IMS_C"/>
    <property type="match status" value="1"/>
</dbReference>
<evidence type="ECO:0000259" key="17">
    <source>
        <dbReference type="PROSITE" id="PS50172"/>
    </source>
</evidence>
<dbReference type="GO" id="GO:0003684">
    <property type="term" value="F:damaged DNA binding"/>
    <property type="evidence" value="ECO:0007669"/>
    <property type="project" value="InterPro"/>
</dbReference>
<dbReference type="AlphaFoldDB" id="A0A1Y2HU27"/>
<evidence type="ECO:0000256" key="7">
    <source>
        <dbReference type="ARBA" id="ARBA00022695"/>
    </source>
</evidence>
<keyword evidence="13" id="KW-0539">Nucleus</keyword>